<evidence type="ECO:0000256" key="9">
    <source>
        <dbReference type="ARBA" id="ARBA00052017"/>
    </source>
</evidence>
<comment type="catalytic activity">
    <reaction evidence="10">
        <text>ITP + H2O = IMP + diphosphate + H(+)</text>
        <dbReference type="Rhea" id="RHEA:29399"/>
        <dbReference type="ChEBI" id="CHEBI:15377"/>
        <dbReference type="ChEBI" id="CHEBI:15378"/>
        <dbReference type="ChEBI" id="CHEBI:33019"/>
        <dbReference type="ChEBI" id="CHEBI:58053"/>
        <dbReference type="ChEBI" id="CHEBI:61402"/>
        <dbReference type="EC" id="3.6.1.66"/>
    </reaction>
</comment>
<accession>A0AA86T545</accession>
<evidence type="ECO:0000256" key="3">
    <source>
        <dbReference type="ARBA" id="ARBA00022723"/>
    </source>
</evidence>
<evidence type="ECO:0000256" key="8">
    <source>
        <dbReference type="ARBA" id="ARBA00051875"/>
    </source>
</evidence>
<evidence type="ECO:0000256" key="2">
    <source>
        <dbReference type="ARBA" id="ARBA00011738"/>
    </source>
</evidence>
<sequence>MELIVATRNKDKCKELQALLQDLGVRIRTIGDFPGAPDVVEDGTTCEANAIKKAQSAARFTGLPAIADDTGLEVAALDGRPGVYAARYAGESATYEDNWRKLLRELNGVPVSRRQARFVTAAAIAYPDGRVQMALGTLDGVITEQPRGTGGFGYDPVFLVPEKEKTLAEMTPEEKNQVSHRARAFQRAKELLQEASHLTGV</sequence>
<dbReference type="KEGG" id="nti:DNFV4_02312"/>
<dbReference type="RefSeq" id="WP_289268648.1">
    <property type="nucleotide sequence ID" value="NZ_OX365700.1"/>
</dbReference>
<evidence type="ECO:0000313" key="12">
    <source>
        <dbReference type="EMBL" id="CAI4031891.1"/>
    </source>
</evidence>
<dbReference type="InterPro" id="IPR002637">
    <property type="entry name" value="RdgB/HAM1"/>
</dbReference>
<feature type="binding site" evidence="10">
    <location>
        <begin position="7"/>
        <end position="12"/>
    </location>
    <ligand>
        <name>substrate</name>
    </ligand>
</feature>
<dbReference type="GO" id="GO:0046872">
    <property type="term" value="F:metal ion binding"/>
    <property type="evidence" value="ECO:0007669"/>
    <property type="project" value="UniProtKB-KW"/>
</dbReference>
<protein>
    <recommendedName>
        <fullName evidence="10">dITP/XTP pyrophosphatase</fullName>
        <ecNumber evidence="10">3.6.1.66</ecNumber>
    </recommendedName>
    <alternativeName>
        <fullName evidence="10">Non-canonical purine NTP pyrophosphatase</fullName>
    </alternativeName>
    <alternativeName>
        <fullName evidence="10">Non-standard purine NTP pyrophosphatase</fullName>
    </alternativeName>
    <alternativeName>
        <fullName evidence="10">Nucleoside-triphosphate diphosphatase</fullName>
    </alternativeName>
    <alternativeName>
        <fullName evidence="10">Nucleoside-triphosphate pyrophosphatase</fullName>
        <shortName evidence="10">NTPase</shortName>
    </alternativeName>
</protein>
<gene>
    <name evidence="12" type="ORF">DNFV4_02312</name>
</gene>
<dbReference type="CDD" id="cd00515">
    <property type="entry name" value="HAM1"/>
    <property type="match status" value="1"/>
</dbReference>
<evidence type="ECO:0000256" key="10">
    <source>
        <dbReference type="HAMAP-Rule" id="MF_01405"/>
    </source>
</evidence>
<comment type="cofactor">
    <cofactor evidence="10">
        <name>Mg(2+)</name>
        <dbReference type="ChEBI" id="CHEBI:18420"/>
    </cofactor>
    <text evidence="10">Binds 1 Mg(2+) ion per subunit.</text>
</comment>
<keyword evidence="13" id="KW-1185">Reference proteome</keyword>
<dbReference type="HAMAP" id="MF_01405">
    <property type="entry name" value="Non_canon_purine_NTPase"/>
    <property type="match status" value="1"/>
</dbReference>
<dbReference type="GO" id="GO:0009117">
    <property type="term" value="P:nucleotide metabolic process"/>
    <property type="evidence" value="ECO:0007669"/>
    <property type="project" value="UniProtKB-KW"/>
</dbReference>
<feature type="binding site" evidence="10">
    <location>
        <position position="175"/>
    </location>
    <ligand>
        <name>substrate</name>
    </ligand>
</feature>
<keyword evidence="4 10" id="KW-0547">Nucleotide-binding</keyword>
<evidence type="ECO:0000256" key="4">
    <source>
        <dbReference type="ARBA" id="ARBA00022741"/>
    </source>
</evidence>
<comment type="subunit">
    <text evidence="2 10">Homodimer.</text>
</comment>
<dbReference type="InterPro" id="IPR020922">
    <property type="entry name" value="dITP/XTP_pyrophosphatase"/>
</dbReference>
<dbReference type="PANTHER" id="PTHR11067:SF9">
    <property type="entry name" value="INOSINE TRIPHOSPHATE PYROPHOSPHATASE"/>
    <property type="match status" value="1"/>
</dbReference>
<feature type="active site" description="Proton acceptor" evidence="10">
    <location>
        <position position="69"/>
    </location>
</feature>
<evidence type="ECO:0000256" key="1">
    <source>
        <dbReference type="ARBA" id="ARBA00008023"/>
    </source>
</evidence>
<dbReference type="GO" id="GO:0000166">
    <property type="term" value="F:nucleotide binding"/>
    <property type="evidence" value="ECO:0007669"/>
    <property type="project" value="UniProtKB-KW"/>
</dbReference>
<dbReference type="Gene3D" id="3.90.950.10">
    <property type="match status" value="1"/>
</dbReference>
<evidence type="ECO:0000313" key="13">
    <source>
        <dbReference type="Proteomes" id="UP001179121"/>
    </source>
</evidence>
<keyword evidence="6 10" id="KW-0460">Magnesium</keyword>
<reference evidence="12" key="1">
    <citation type="submission" date="2022-10" db="EMBL/GenBank/DDBJ databases">
        <authorList>
            <person name="Koch H."/>
        </authorList>
    </citation>
    <scope>NUCLEOTIDE SEQUENCE</scope>
    <source>
        <strain evidence="12">DNF</strain>
    </source>
</reference>
<dbReference type="EMBL" id="OX365700">
    <property type="protein sequence ID" value="CAI4031891.1"/>
    <property type="molecule type" value="Genomic_DNA"/>
</dbReference>
<evidence type="ECO:0000256" key="5">
    <source>
        <dbReference type="ARBA" id="ARBA00022801"/>
    </source>
</evidence>
<name>A0AA86T545_9BACT</name>
<dbReference type="NCBIfam" id="TIGR00042">
    <property type="entry name" value="RdgB/HAM1 family non-canonical purine NTP pyrophosphatase"/>
    <property type="match status" value="1"/>
</dbReference>
<keyword evidence="7 10" id="KW-0546">Nucleotide metabolism</keyword>
<dbReference type="GO" id="GO:0036222">
    <property type="term" value="F:XTP diphosphatase activity"/>
    <property type="evidence" value="ECO:0007669"/>
    <property type="project" value="UniProtKB-UniRule"/>
</dbReference>
<feature type="binding site" evidence="10">
    <location>
        <position position="70"/>
    </location>
    <ligand>
        <name>substrate</name>
    </ligand>
</feature>
<comment type="caution">
    <text evidence="10">Lacks conserved residue(s) required for the propagation of feature annotation.</text>
</comment>
<feature type="binding site" evidence="10">
    <location>
        <begin position="180"/>
        <end position="181"/>
    </location>
    <ligand>
        <name>substrate</name>
    </ligand>
</feature>
<keyword evidence="3 10" id="KW-0479">Metal-binding</keyword>
<dbReference type="FunFam" id="3.90.950.10:FF:000001">
    <property type="entry name" value="dITP/XTP pyrophosphatase"/>
    <property type="match status" value="1"/>
</dbReference>
<comment type="catalytic activity">
    <reaction evidence="9 10">
        <text>XTP + H2O = XMP + diphosphate + H(+)</text>
        <dbReference type="Rhea" id="RHEA:28610"/>
        <dbReference type="ChEBI" id="CHEBI:15377"/>
        <dbReference type="ChEBI" id="CHEBI:15378"/>
        <dbReference type="ChEBI" id="CHEBI:33019"/>
        <dbReference type="ChEBI" id="CHEBI:57464"/>
        <dbReference type="ChEBI" id="CHEBI:61314"/>
        <dbReference type="EC" id="3.6.1.66"/>
    </reaction>
</comment>
<evidence type="ECO:0000256" key="6">
    <source>
        <dbReference type="ARBA" id="ARBA00022842"/>
    </source>
</evidence>
<dbReference type="PANTHER" id="PTHR11067">
    <property type="entry name" value="INOSINE TRIPHOSPHATE PYROPHOSPHATASE/HAM1 PROTEIN"/>
    <property type="match status" value="1"/>
</dbReference>
<feature type="binding site" evidence="10">
    <location>
        <position position="69"/>
    </location>
    <ligand>
        <name>Mg(2+)</name>
        <dbReference type="ChEBI" id="CHEBI:18420"/>
    </ligand>
</feature>
<dbReference type="GO" id="GO:0017111">
    <property type="term" value="F:ribonucleoside triphosphate phosphatase activity"/>
    <property type="evidence" value="ECO:0007669"/>
    <property type="project" value="InterPro"/>
</dbReference>
<dbReference type="GO" id="GO:0005829">
    <property type="term" value="C:cytosol"/>
    <property type="evidence" value="ECO:0007669"/>
    <property type="project" value="TreeGrafter"/>
</dbReference>
<dbReference type="SUPFAM" id="SSF52972">
    <property type="entry name" value="ITPase-like"/>
    <property type="match status" value="1"/>
</dbReference>
<feature type="binding site" evidence="10">
    <location>
        <begin position="152"/>
        <end position="155"/>
    </location>
    <ligand>
        <name>substrate</name>
    </ligand>
</feature>
<dbReference type="GO" id="GO:0009146">
    <property type="term" value="P:purine nucleoside triphosphate catabolic process"/>
    <property type="evidence" value="ECO:0007669"/>
    <property type="project" value="UniProtKB-UniRule"/>
</dbReference>
<evidence type="ECO:0000256" key="7">
    <source>
        <dbReference type="ARBA" id="ARBA00023080"/>
    </source>
</evidence>
<dbReference type="GO" id="GO:0035870">
    <property type="term" value="F:dITP diphosphatase activity"/>
    <property type="evidence" value="ECO:0007669"/>
    <property type="project" value="UniProtKB-UniRule"/>
</dbReference>
<dbReference type="InterPro" id="IPR029001">
    <property type="entry name" value="ITPase-like_fam"/>
</dbReference>
<comment type="similarity">
    <text evidence="1 10 11">Belongs to the HAM1 NTPase family.</text>
</comment>
<dbReference type="Proteomes" id="UP001179121">
    <property type="component" value="Chromosome"/>
</dbReference>
<keyword evidence="5 10" id="KW-0378">Hydrolase</keyword>
<comment type="catalytic activity">
    <reaction evidence="8 10">
        <text>dITP + H2O = dIMP + diphosphate + H(+)</text>
        <dbReference type="Rhea" id="RHEA:28342"/>
        <dbReference type="ChEBI" id="CHEBI:15377"/>
        <dbReference type="ChEBI" id="CHEBI:15378"/>
        <dbReference type="ChEBI" id="CHEBI:33019"/>
        <dbReference type="ChEBI" id="CHEBI:61194"/>
        <dbReference type="ChEBI" id="CHEBI:61382"/>
        <dbReference type="EC" id="3.6.1.66"/>
    </reaction>
</comment>
<comment type="function">
    <text evidence="10">Pyrophosphatase that catalyzes the hydrolysis of nucleoside triphosphates to their monophosphate derivatives, with a high preference for the non-canonical purine nucleotides XTP (xanthosine triphosphate), dITP (deoxyinosine triphosphate) and ITP. Seems to function as a house-cleaning enzyme that removes non-canonical purine nucleotides from the nucleotide pool, thus preventing their incorporation into DNA/RNA and avoiding chromosomal lesions.</text>
</comment>
<proteinExistence type="inferred from homology"/>
<dbReference type="GO" id="GO:0036220">
    <property type="term" value="F:ITP diphosphatase activity"/>
    <property type="evidence" value="ECO:0007669"/>
    <property type="project" value="UniProtKB-UniRule"/>
</dbReference>
<dbReference type="NCBIfam" id="NF011397">
    <property type="entry name" value="PRK14822.1"/>
    <property type="match status" value="1"/>
</dbReference>
<dbReference type="Pfam" id="PF01725">
    <property type="entry name" value="Ham1p_like"/>
    <property type="match status" value="1"/>
</dbReference>
<organism evidence="12 13">
    <name type="scientific">Nitrospira tepida</name>
    <dbReference type="NCBI Taxonomy" id="2973512"/>
    <lineage>
        <taxon>Bacteria</taxon>
        <taxon>Pseudomonadati</taxon>
        <taxon>Nitrospirota</taxon>
        <taxon>Nitrospiria</taxon>
        <taxon>Nitrospirales</taxon>
        <taxon>Nitrospiraceae</taxon>
        <taxon>Nitrospira</taxon>
    </lineage>
</organism>
<dbReference type="AlphaFoldDB" id="A0AA86T545"/>
<evidence type="ECO:0000256" key="11">
    <source>
        <dbReference type="RuleBase" id="RU003781"/>
    </source>
</evidence>
<dbReference type="EC" id="3.6.1.66" evidence="10"/>